<keyword evidence="1 4" id="KW-0349">Heme</keyword>
<dbReference type="Gene3D" id="1.10.760.10">
    <property type="entry name" value="Cytochrome c-like domain"/>
    <property type="match status" value="1"/>
</dbReference>
<keyword evidence="3 4" id="KW-0408">Iron</keyword>
<evidence type="ECO:0000259" key="6">
    <source>
        <dbReference type="PROSITE" id="PS51007"/>
    </source>
</evidence>
<protein>
    <recommendedName>
        <fullName evidence="6">Cytochrome c domain-containing protein</fullName>
    </recommendedName>
</protein>
<dbReference type="KEGG" id="marq:MARGE09_P1298"/>
<feature type="domain" description="Cytochrome c" evidence="6">
    <location>
        <begin position="74"/>
        <end position="161"/>
    </location>
</feature>
<evidence type="ECO:0000256" key="4">
    <source>
        <dbReference type="PROSITE-ProRule" id="PRU00433"/>
    </source>
</evidence>
<dbReference type="GO" id="GO:0020037">
    <property type="term" value="F:heme binding"/>
    <property type="evidence" value="ECO:0007669"/>
    <property type="project" value="InterPro"/>
</dbReference>
<evidence type="ECO:0000256" key="1">
    <source>
        <dbReference type="ARBA" id="ARBA00022617"/>
    </source>
</evidence>
<dbReference type="InterPro" id="IPR036909">
    <property type="entry name" value="Cyt_c-like_dom_sf"/>
</dbReference>
<feature type="region of interest" description="Disordered" evidence="5">
    <location>
        <begin position="167"/>
        <end position="200"/>
    </location>
</feature>
<organism evidence="7 8">
    <name type="scientific">Marinagarivorans cellulosilyticus</name>
    <dbReference type="NCBI Taxonomy" id="2721545"/>
    <lineage>
        <taxon>Bacteria</taxon>
        <taxon>Pseudomonadati</taxon>
        <taxon>Pseudomonadota</taxon>
        <taxon>Gammaproteobacteria</taxon>
        <taxon>Cellvibrionales</taxon>
        <taxon>Cellvibrionaceae</taxon>
        <taxon>Marinagarivorans</taxon>
    </lineage>
</organism>
<dbReference type="Pfam" id="PF13442">
    <property type="entry name" value="Cytochrome_CBB3"/>
    <property type="match status" value="1"/>
</dbReference>
<dbReference type="AlphaFoldDB" id="A0AAN2BJK8"/>
<accession>A0AAN2BJK8</accession>
<dbReference type="Proteomes" id="UP001320119">
    <property type="component" value="Chromosome"/>
</dbReference>
<keyword evidence="8" id="KW-1185">Reference proteome</keyword>
<dbReference type="EMBL" id="AP023086">
    <property type="protein sequence ID" value="BCD97098.1"/>
    <property type="molecule type" value="Genomic_DNA"/>
</dbReference>
<dbReference type="RefSeq" id="WP_236986572.1">
    <property type="nucleotide sequence ID" value="NZ_AP023086.1"/>
</dbReference>
<evidence type="ECO:0000256" key="2">
    <source>
        <dbReference type="ARBA" id="ARBA00022723"/>
    </source>
</evidence>
<proteinExistence type="predicted"/>
<evidence type="ECO:0000256" key="5">
    <source>
        <dbReference type="SAM" id="MobiDB-lite"/>
    </source>
</evidence>
<dbReference type="SUPFAM" id="SSF46626">
    <property type="entry name" value="Cytochrome c"/>
    <property type="match status" value="1"/>
</dbReference>
<evidence type="ECO:0000313" key="8">
    <source>
        <dbReference type="Proteomes" id="UP001320119"/>
    </source>
</evidence>
<keyword evidence="2 4" id="KW-0479">Metal-binding</keyword>
<dbReference type="PROSITE" id="PS51257">
    <property type="entry name" value="PROKAR_LIPOPROTEIN"/>
    <property type="match status" value="1"/>
</dbReference>
<reference evidence="7 8" key="1">
    <citation type="journal article" date="2022" name="IScience">
        <title>An ultrasensitive nanofiber-based assay for enzymatic hydrolysis and deep-sea microbial degradation of cellulose.</title>
        <authorList>
            <person name="Tsudome M."/>
            <person name="Tachioka M."/>
            <person name="Miyazaki M."/>
            <person name="Uchimura K."/>
            <person name="Tsuda M."/>
            <person name="Takaki Y."/>
            <person name="Deguchi S."/>
        </authorList>
    </citation>
    <scope>NUCLEOTIDE SEQUENCE [LARGE SCALE GENOMIC DNA]</scope>
    <source>
        <strain evidence="7 8">GE09</strain>
    </source>
</reference>
<gene>
    <name evidence="7" type="ORF">MARGE09_P1298</name>
</gene>
<dbReference type="InterPro" id="IPR013042">
    <property type="entry name" value="DUF1592"/>
</dbReference>
<evidence type="ECO:0000313" key="7">
    <source>
        <dbReference type="EMBL" id="BCD97098.1"/>
    </source>
</evidence>
<sequence>MHQRNVHRQLPQLFFACTLGFLTGCVGEIGTSSSSAPNSSENQTSSVSSLSSAGVSSLSSASVSGSTSSAPQSDAFARGKALYESLELTCSLCHEKDGSGGAIMKPLAPGACTLEATDGCNDIPTVARYIAGNMPDKSGRCTDTNGSSCATDIATYIITAFDPANNVSNGDRDGDGVADEDDKCPGTDSGKSVGPTGCAAKDETDLPVVNSITTPQMRLTASQYANTIKTAFGQESLPNITYMSDLFGPFEIFANNANGTAAPGDFSTVLGGAKVLAQSIAKGYSAKCSDNNWRNNTEQCVTDHLAPALQMLYREQSLPAADIQSVASVIKANFALNATTEQAIAAGITLALIDDRTIFKLEHGSSPLVSGKQQLTEREFINRLSYFLVGNTPDEALIADVNGIINTPSKISRQAERLAAQKLHQDVVWKFVAEWLNIQTTVPSEAMALVPAPLVGDQCNYTGQCKTKFAGLAQSYDCANSASANSVCMCDGARCDSLSGGTALSLADAAQLETRKFIDYIVDNNLPFSELFNANYSFINKTLAEHYKVPAPAADWELYTFPAGANRQGILTHASFLSSNGNHGRDLNTIFRGKVLYERLFCEKMPIPPNANELFELNDQIADRTVDPICGACHNKVDPIGRIFDLYDDNGGLYESQELFGEVTASADISNTYDSVAELSSAIAGSESVLYCATQQLFRSSLGRDVSRAETESFMQVRDALSGGTLSEAMSALAATDAFKHVYTNFNPDSQCSMGN</sequence>
<evidence type="ECO:0000256" key="3">
    <source>
        <dbReference type="ARBA" id="ARBA00023004"/>
    </source>
</evidence>
<dbReference type="PROSITE" id="PS51007">
    <property type="entry name" value="CYTC"/>
    <property type="match status" value="1"/>
</dbReference>
<dbReference type="Pfam" id="PF07627">
    <property type="entry name" value="PSCyt3"/>
    <property type="match status" value="1"/>
</dbReference>
<name>A0AAN2BJK8_9GAMM</name>
<dbReference type="InterPro" id="IPR009056">
    <property type="entry name" value="Cyt_c-like_dom"/>
</dbReference>
<dbReference type="Pfam" id="PF07631">
    <property type="entry name" value="PSD4"/>
    <property type="match status" value="2"/>
</dbReference>
<dbReference type="GO" id="GO:0009055">
    <property type="term" value="F:electron transfer activity"/>
    <property type="evidence" value="ECO:0007669"/>
    <property type="project" value="InterPro"/>
</dbReference>
<dbReference type="InterPro" id="IPR013039">
    <property type="entry name" value="DUF1588"/>
</dbReference>
<dbReference type="GO" id="GO:0046872">
    <property type="term" value="F:metal ion binding"/>
    <property type="evidence" value="ECO:0007669"/>
    <property type="project" value="UniProtKB-KW"/>
</dbReference>